<keyword evidence="5" id="KW-0106">Calcium</keyword>
<keyword evidence="5" id="KW-0479">Metal-binding</keyword>
<evidence type="ECO:0000256" key="1">
    <source>
        <dbReference type="ARBA" id="ARBA00008595"/>
    </source>
</evidence>
<keyword evidence="2" id="KW-0378">Hydrolase</keyword>
<dbReference type="Pfam" id="PF01731">
    <property type="entry name" value="Arylesterase"/>
    <property type="match status" value="1"/>
</dbReference>
<keyword evidence="8" id="KW-0472">Membrane</keyword>
<feature type="transmembrane region" description="Helical" evidence="8">
    <location>
        <begin position="58"/>
        <end position="77"/>
    </location>
</feature>
<evidence type="ECO:0000256" key="2">
    <source>
        <dbReference type="ARBA" id="ARBA00022801"/>
    </source>
</evidence>
<evidence type="ECO:0000256" key="8">
    <source>
        <dbReference type="SAM" id="Phobius"/>
    </source>
</evidence>
<feature type="compositionally biased region" description="Basic and acidic residues" evidence="7">
    <location>
        <begin position="7"/>
        <end position="16"/>
    </location>
</feature>
<proteinExistence type="inferred from homology"/>
<dbReference type="EMBL" id="CAJFDI010000002">
    <property type="protein sequence ID" value="CAD5217510.1"/>
    <property type="molecule type" value="Genomic_DNA"/>
</dbReference>
<feature type="region of interest" description="Disordered" evidence="7">
    <location>
        <begin position="1"/>
        <end position="32"/>
    </location>
</feature>
<feature type="disulfide bond" description="In form B" evidence="6">
    <location>
        <begin position="98"/>
        <end position="401"/>
    </location>
</feature>
<feature type="compositionally biased region" description="Low complexity" evidence="7">
    <location>
        <begin position="17"/>
        <end position="29"/>
    </location>
</feature>
<keyword evidence="3 6" id="KW-1015">Disulfide bond</keyword>
<comment type="similarity">
    <text evidence="1">Belongs to the paraoxonase family.</text>
</comment>
<dbReference type="PANTHER" id="PTHR11799:SF12">
    <property type="entry name" value="PARAOXONASE-RELATED"/>
    <property type="match status" value="1"/>
</dbReference>
<dbReference type="EMBL" id="CAJFCV020000002">
    <property type="protein sequence ID" value="CAG9101171.1"/>
    <property type="molecule type" value="Genomic_DNA"/>
</dbReference>
<feature type="binding site" evidence="5">
    <location>
        <position position="110"/>
    </location>
    <ligand>
        <name>Ca(2+)</name>
        <dbReference type="ChEBI" id="CHEBI:29108"/>
        <label>1</label>
        <note>catalytic</note>
    </ligand>
</feature>
<evidence type="ECO:0000256" key="6">
    <source>
        <dbReference type="PIRSR" id="PIRSR602640-3"/>
    </source>
</evidence>
<dbReference type="InterPro" id="IPR051288">
    <property type="entry name" value="Serum_paraoxonase/arylesterase"/>
</dbReference>
<gene>
    <name evidence="9" type="ORF">BXYJ_LOCUS5071</name>
</gene>
<evidence type="ECO:0000256" key="3">
    <source>
        <dbReference type="ARBA" id="ARBA00023157"/>
    </source>
</evidence>
<organism evidence="9 10">
    <name type="scientific">Bursaphelenchus xylophilus</name>
    <name type="common">Pinewood nematode worm</name>
    <name type="synonym">Aphelenchoides xylophilus</name>
    <dbReference type="NCBI Taxonomy" id="6326"/>
    <lineage>
        <taxon>Eukaryota</taxon>
        <taxon>Metazoa</taxon>
        <taxon>Ecdysozoa</taxon>
        <taxon>Nematoda</taxon>
        <taxon>Chromadorea</taxon>
        <taxon>Rhabditida</taxon>
        <taxon>Tylenchina</taxon>
        <taxon>Tylenchomorpha</taxon>
        <taxon>Aphelenchoidea</taxon>
        <taxon>Aphelenchoididae</taxon>
        <taxon>Bursaphelenchus</taxon>
    </lineage>
</organism>
<keyword evidence="8" id="KW-0812">Transmembrane</keyword>
<name>A0A7I8WYV2_BURXY</name>
<keyword evidence="8" id="KW-1133">Transmembrane helix</keyword>
<evidence type="ECO:0000256" key="7">
    <source>
        <dbReference type="SAM" id="MobiDB-lite"/>
    </source>
</evidence>
<dbReference type="AlphaFoldDB" id="A0A7I8WYV2"/>
<evidence type="ECO:0000256" key="4">
    <source>
        <dbReference type="ARBA" id="ARBA00023180"/>
    </source>
</evidence>
<accession>A0A7I8WYV2</accession>
<protein>
    <submittedName>
        <fullName evidence="9">(pine wood nematode) hypothetical protein</fullName>
    </submittedName>
</protein>
<dbReference type="Proteomes" id="UP000659654">
    <property type="component" value="Unassembled WGS sequence"/>
</dbReference>
<keyword evidence="10" id="KW-1185">Reference proteome</keyword>
<keyword evidence="4" id="KW-0325">Glycoprotein</keyword>
<comment type="caution">
    <text evidence="9">The sequence shown here is derived from an EMBL/GenBank/DDBJ whole genome shotgun (WGS) entry which is preliminary data.</text>
</comment>
<dbReference type="SUPFAM" id="SSF63829">
    <property type="entry name" value="Calcium-dependent phosphotriesterase"/>
    <property type="match status" value="1"/>
</dbReference>
<sequence length="406" mass="46119">MAIQKGETLRKRDVKTMTRSTTRPLTTVRPQKSPKLEHKQVRFHPNLPKHERKSWTSIFNHSYVISVPLASLFLYLFQHYLRFLDMDKRVYNHVPGECSFVGGLEKGAVDLAWLNNETVIISTGSDLNNASNATAGALSVWRVNDGMANELSFSGKTPPTFNPYGISVFASTVFVINSRRGRVETDSVEVLEIKDGRLRRKRKPVASKHFTSLVNVVGLSSTEFYASNQYIYRNPYMQWIEFGGHFKSGAVYYFDGRLIHPAIKKLKQPAGMARDGNKLYVAEFGGNAIQIYDINDFKTPRHLETINLLSAPFSIAMELRQSALTVSTHPLKLRFLAFQAYPEEFLSPSNVIRVKQRKNKTWQFTQFYCNDGATIRGVVTAMRIPDNRIVMGNVNRGLLKCQLNLT</sequence>
<evidence type="ECO:0000256" key="5">
    <source>
        <dbReference type="PIRSR" id="PIRSR602640-2"/>
    </source>
</evidence>
<feature type="binding site" evidence="5">
    <location>
        <position position="215"/>
    </location>
    <ligand>
        <name>Ca(2+)</name>
        <dbReference type="ChEBI" id="CHEBI:29108"/>
        <label>1</label>
        <note>catalytic</note>
    </ligand>
</feature>
<dbReference type="GO" id="GO:0046872">
    <property type="term" value="F:metal ion binding"/>
    <property type="evidence" value="ECO:0007669"/>
    <property type="project" value="UniProtKB-KW"/>
</dbReference>
<evidence type="ECO:0000313" key="9">
    <source>
        <dbReference type="EMBL" id="CAD5217510.1"/>
    </source>
</evidence>
<evidence type="ECO:0000313" key="10">
    <source>
        <dbReference type="Proteomes" id="UP000659654"/>
    </source>
</evidence>
<feature type="binding site" evidence="5">
    <location>
        <position position="166"/>
    </location>
    <ligand>
        <name>Ca(2+)</name>
        <dbReference type="ChEBI" id="CHEBI:29108"/>
        <label>1</label>
        <note>catalytic</note>
    </ligand>
</feature>
<dbReference type="InterPro" id="IPR002640">
    <property type="entry name" value="Arylesterase"/>
</dbReference>
<reference evidence="9" key="1">
    <citation type="submission" date="2020-09" db="EMBL/GenBank/DDBJ databases">
        <authorList>
            <person name="Kikuchi T."/>
        </authorList>
    </citation>
    <scope>NUCLEOTIDE SEQUENCE</scope>
    <source>
        <strain evidence="9">Ka4C1</strain>
    </source>
</reference>
<dbReference type="PANTHER" id="PTHR11799">
    <property type="entry name" value="PARAOXONASE"/>
    <property type="match status" value="1"/>
</dbReference>
<dbReference type="GO" id="GO:0004064">
    <property type="term" value="F:arylesterase activity"/>
    <property type="evidence" value="ECO:0007669"/>
    <property type="project" value="InterPro"/>
</dbReference>
<dbReference type="Gene3D" id="2.120.10.30">
    <property type="entry name" value="TolB, C-terminal domain"/>
    <property type="match status" value="1"/>
</dbReference>
<dbReference type="InterPro" id="IPR011042">
    <property type="entry name" value="6-blade_b-propeller_TolB-like"/>
</dbReference>
<comment type="cofactor">
    <cofactor evidence="5">
        <name>Ca(2+)</name>
        <dbReference type="ChEBI" id="CHEBI:29108"/>
    </cofactor>
    <text evidence="5">Binds 2 calcium ions per subunit.</text>
</comment>
<dbReference type="Proteomes" id="UP000582659">
    <property type="component" value="Unassembled WGS sequence"/>
</dbReference>
<dbReference type="OrthoDB" id="423498at2759"/>
<dbReference type="SMR" id="A0A7I8WYV2"/>